<dbReference type="SUPFAM" id="SSF51735">
    <property type="entry name" value="NAD(P)-binding Rossmann-fold domains"/>
    <property type="match status" value="1"/>
</dbReference>
<evidence type="ECO:0000313" key="3">
    <source>
        <dbReference type="EMBL" id="KQB55638.1"/>
    </source>
</evidence>
<dbReference type="EMBL" id="LLWH01000001">
    <property type="protein sequence ID" value="KQB55638.1"/>
    <property type="molecule type" value="Genomic_DNA"/>
</dbReference>
<dbReference type="InterPro" id="IPR036291">
    <property type="entry name" value="NAD(P)-bd_dom_sf"/>
</dbReference>
<dbReference type="STRING" id="1563157.AQS70_00455"/>
<dbReference type="RefSeq" id="WP_055100983.1">
    <property type="nucleotide sequence ID" value="NZ_LLWH01000001.1"/>
</dbReference>
<dbReference type="CDD" id="cd11731">
    <property type="entry name" value="Lin1944_like_SDR_c"/>
    <property type="match status" value="1"/>
</dbReference>
<dbReference type="AlphaFoldDB" id="A0A0Q1CL23"/>
<dbReference type="PANTHER" id="PTHR43477:SF1">
    <property type="entry name" value="DIHYDROANTICAPSIN 7-DEHYDROGENASE"/>
    <property type="match status" value="1"/>
</dbReference>
<comment type="caution">
    <text evidence="3">The sequence shown here is derived from an EMBL/GenBank/DDBJ whole genome shotgun (WGS) entry which is preliminary data.</text>
</comment>
<dbReference type="InterPro" id="IPR051122">
    <property type="entry name" value="SDR_DHRS6-like"/>
</dbReference>
<name>A0A0Q1CL23_9PSED</name>
<protein>
    <submittedName>
        <fullName evidence="3">Short-chain dehydrogenase</fullName>
    </submittedName>
</protein>
<keyword evidence="2" id="KW-0560">Oxidoreductase</keyword>
<dbReference type="Gene3D" id="3.40.50.720">
    <property type="entry name" value="NAD(P)-binding Rossmann-like Domain"/>
    <property type="match status" value="1"/>
</dbReference>
<dbReference type="PRINTS" id="PR00081">
    <property type="entry name" value="GDHRDH"/>
</dbReference>
<dbReference type="Proteomes" id="UP000050342">
    <property type="component" value="Unassembled WGS sequence"/>
</dbReference>
<accession>A0A0Q1CL23</accession>
<evidence type="ECO:0000256" key="1">
    <source>
        <dbReference type="ARBA" id="ARBA00006484"/>
    </source>
</evidence>
<dbReference type="Pfam" id="PF13561">
    <property type="entry name" value="adh_short_C2"/>
    <property type="match status" value="1"/>
</dbReference>
<dbReference type="InterPro" id="IPR002347">
    <property type="entry name" value="SDR_fam"/>
</dbReference>
<reference evidence="3 4" key="1">
    <citation type="submission" date="2015-10" db="EMBL/GenBank/DDBJ databases">
        <title>Pseudomonas helleri sp. nov. and Pseudomonas weihenstephanensis sp. nov., isolated from raw cows milk.</title>
        <authorList>
            <person name="Von Neubeck M."/>
            <person name="Huptas C."/>
            <person name="Wenning M."/>
            <person name="Scherer S."/>
        </authorList>
    </citation>
    <scope>NUCLEOTIDE SEQUENCE [LARGE SCALE GENOMIC DNA]</scope>
    <source>
        <strain evidence="3 4">BSTT44</strain>
    </source>
</reference>
<evidence type="ECO:0000313" key="4">
    <source>
        <dbReference type="Proteomes" id="UP000050342"/>
    </source>
</evidence>
<dbReference type="GO" id="GO:0016491">
    <property type="term" value="F:oxidoreductase activity"/>
    <property type="evidence" value="ECO:0007669"/>
    <property type="project" value="UniProtKB-KW"/>
</dbReference>
<proteinExistence type="inferred from homology"/>
<dbReference type="PANTHER" id="PTHR43477">
    <property type="entry name" value="DIHYDROANTICAPSIN 7-DEHYDROGENASE"/>
    <property type="match status" value="1"/>
</dbReference>
<dbReference type="NCBIfam" id="NF005754">
    <property type="entry name" value="PRK07578.1"/>
    <property type="match status" value="1"/>
</dbReference>
<keyword evidence="4" id="KW-1185">Reference proteome</keyword>
<sequence length="199" mass="21205">MKILLIGANGTVGSAIDRELSARHEVVRIGRNSGDLHVDISDSASIRSLFEQTGRFDALICAAGNVKFVPLNEMNESDFALGLQDKLMGQVNLLLIGREYANDGASFTFTSGIINREPIRTGSSAALVNAAIDGFVRAAAIELPRGLRVNSVSPTVLKEAMDKYAPYFRGFKPVAAADVALAFAKSVEGLQTGQTYQVG</sequence>
<evidence type="ECO:0000256" key="2">
    <source>
        <dbReference type="ARBA" id="ARBA00023002"/>
    </source>
</evidence>
<organism evidence="3 4">
    <name type="scientific">Pseudomonas endophytica</name>
    <dbReference type="NCBI Taxonomy" id="1563157"/>
    <lineage>
        <taxon>Bacteria</taxon>
        <taxon>Pseudomonadati</taxon>
        <taxon>Pseudomonadota</taxon>
        <taxon>Gammaproteobacteria</taxon>
        <taxon>Pseudomonadales</taxon>
        <taxon>Pseudomonadaceae</taxon>
        <taxon>Pseudomonas</taxon>
    </lineage>
</organism>
<dbReference type="OrthoDB" id="9787486at2"/>
<comment type="similarity">
    <text evidence="1">Belongs to the short-chain dehydrogenases/reductases (SDR) family.</text>
</comment>
<gene>
    <name evidence="3" type="ORF">AQS70_00455</name>
</gene>